<accession>A0ABP0E7F0</accession>
<evidence type="ECO:0000256" key="2">
    <source>
        <dbReference type="SAM" id="MobiDB-lite"/>
    </source>
</evidence>
<evidence type="ECO:0000313" key="4">
    <source>
        <dbReference type="Proteomes" id="UP001497600"/>
    </source>
</evidence>
<feature type="coiled-coil region" evidence="1">
    <location>
        <begin position="91"/>
        <end position="173"/>
    </location>
</feature>
<sequence length="303" mass="35535">MAQHLNRQHIDISKDPNEWHMTRTPEELKQWNKANSKESVLKNLSNTEREGQLDRMKELPQSIQDSYYELSDENNDATEIFEIPYLTDLTNEELENKLVFFTEREARHLNEESKARAQDWEIGMEKYILVRNSIQQEKESLQQAGEAESRQRLQDLEQELADMQKASVSLQRAENFSYAKESMLLTTGFRVKGTRVIMDYVPYRAIKLVGEDYSALAYFNDFMTSIPEFPLSKVPKLNNKILAMAFTVKGKELRSWRETLARHFHPEASVKILQHASFPTPYEECNHFTRKPAFTIYIIVSWT</sequence>
<protein>
    <submittedName>
        <fullName evidence="3">Uncharacterized protein</fullName>
    </submittedName>
</protein>
<reference evidence="3 4" key="1">
    <citation type="submission" date="2024-01" db="EMBL/GenBank/DDBJ databases">
        <authorList>
            <consortium name="Genoscope - CEA"/>
            <person name="William W."/>
        </authorList>
    </citation>
    <scope>NUCLEOTIDE SEQUENCE [LARGE SCALE GENOMIC DNA]</scope>
    <source>
        <strain evidence="3 4">29B2s-10</strain>
    </source>
</reference>
<evidence type="ECO:0000256" key="1">
    <source>
        <dbReference type="SAM" id="Coils"/>
    </source>
</evidence>
<keyword evidence="1" id="KW-0175">Coiled coil</keyword>
<organism evidence="3 4">
    <name type="scientific">[Candida] anglica</name>
    <dbReference type="NCBI Taxonomy" id="148631"/>
    <lineage>
        <taxon>Eukaryota</taxon>
        <taxon>Fungi</taxon>
        <taxon>Dikarya</taxon>
        <taxon>Ascomycota</taxon>
        <taxon>Saccharomycotina</taxon>
        <taxon>Pichiomycetes</taxon>
        <taxon>Debaryomycetaceae</taxon>
        <taxon>Kurtzmaniella</taxon>
    </lineage>
</organism>
<dbReference type="Proteomes" id="UP001497600">
    <property type="component" value="Chromosome B"/>
</dbReference>
<keyword evidence="4" id="KW-1185">Reference proteome</keyword>
<feature type="region of interest" description="Disordered" evidence="2">
    <location>
        <begin position="1"/>
        <end position="21"/>
    </location>
</feature>
<name>A0ABP0E7F0_9ASCO</name>
<gene>
    <name evidence="3" type="ORF">CAAN4_B06084</name>
</gene>
<evidence type="ECO:0000313" key="3">
    <source>
        <dbReference type="EMBL" id="CAK7896642.1"/>
    </source>
</evidence>
<proteinExistence type="predicted"/>
<dbReference type="EMBL" id="OZ004254">
    <property type="protein sequence ID" value="CAK7896642.1"/>
    <property type="molecule type" value="Genomic_DNA"/>
</dbReference>
<feature type="compositionally biased region" description="Basic and acidic residues" evidence="2">
    <location>
        <begin position="8"/>
        <end position="21"/>
    </location>
</feature>